<gene>
    <name evidence="2" type="ORF">EZS28_006790</name>
</gene>
<protein>
    <submittedName>
        <fullName evidence="2">Uncharacterized protein</fullName>
    </submittedName>
</protein>
<dbReference type="AlphaFoldDB" id="A0A5J4WRH2"/>
<evidence type="ECO:0000313" key="2">
    <source>
        <dbReference type="EMBL" id="KAA6397684.1"/>
    </source>
</evidence>
<feature type="compositionally biased region" description="Polar residues" evidence="1">
    <location>
        <begin position="1"/>
        <end position="22"/>
    </location>
</feature>
<feature type="compositionally biased region" description="Pro residues" evidence="1">
    <location>
        <begin position="28"/>
        <end position="43"/>
    </location>
</feature>
<name>A0A5J4WRH2_9EUKA</name>
<comment type="caution">
    <text evidence="2">The sequence shown here is derived from an EMBL/GenBank/DDBJ whole genome shotgun (WGS) entry which is preliminary data.</text>
</comment>
<dbReference type="Proteomes" id="UP000324800">
    <property type="component" value="Unassembled WGS sequence"/>
</dbReference>
<accession>A0A5J4WRH2</accession>
<dbReference type="EMBL" id="SNRW01001123">
    <property type="protein sequence ID" value="KAA6397684.1"/>
    <property type="molecule type" value="Genomic_DNA"/>
</dbReference>
<reference evidence="2 3" key="1">
    <citation type="submission" date="2019-03" db="EMBL/GenBank/DDBJ databases">
        <title>Single cell metagenomics reveals metabolic interactions within the superorganism composed of flagellate Streblomastix strix and complex community of Bacteroidetes bacteria on its surface.</title>
        <authorList>
            <person name="Treitli S.C."/>
            <person name="Kolisko M."/>
            <person name="Husnik F."/>
            <person name="Keeling P."/>
            <person name="Hampl V."/>
        </authorList>
    </citation>
    <scope>NUCLEOTIDE SEQUENCE [LARGE SCALE GENOMIC DNA]</scope>
    <source>
        <strain evidence="2">ST1C</strain>
    </source>
</reference>
<proteinExistence type="predicted"/>
<evidence type="ECO:0000313" key="3">
    <source>
        <dbReference type="Proteomes" id="UP000324800"/>
    </source>
</evidence>
<evidence type="ECO:0000256" key="1">
    <source>
        <dbReference type="SAM" id="MobiDB-lite"/>
    </source>
</evidence>
<organism evidence="2 3">
    <name type="scientific">Streblomastix strix</name>
    <dbReference type="NCBI Taxonomy" id="222440"/>
    <lineage>
        <taxon>Eukaryota</taxon>
        <taxon>Metamonada</taxon>
        <taxon>Preaxostyla</taxon>
        <taxon>Oxymonadida</taxon>
        <taxon>Streblomastigidae</taxon>
        <taxon>Streblomastix</taxon>
    </lineage>
</organism>
<feature type="region of interest" description="Disordered" evidence="1">
    <location>
        <begin position="1"/>
        <end position="52"/>
    </location>
</feature>
<sequence length="89" mass="9910">MGPMLNQNENQAFEQNRETQITKAHIDTPPPNAGPRDQPPPGQGPAGPYIPRNAIKPKVIIFPPALNKEQEIPEISNVKIKETLNVHMR</sequence>